<keyword evidence="4" id="KW-1185">Reference proteome</keyword>
<dbReference type="AlphaFoldDB" id="A0AAJ0MUS3"/>
<dbReference type="Proteomes" id="UP001285908">
    <property type="component" value="Unassembled WGS sequence"/>
</dbReference>
<keyword evidence="1" id="KW-0175">Coiled coil</keyword>
<name>A0AAJ0MUS3_9PEZI</name>
<sequence length="495" mass="55329">MSSLWSSGVAVHAYRLPLPNAAIIKAIINGSFEAPIAMTAAQDPTPKTGPVSKADAEENINASDVDDDMSIDDIDELDDKPTSASPKIARAGYFPFPVRDGQASPIDAGVAPTDKSCRIRKVSTDTTTSNNSKFSVNSNSSNDTANTEDTEYSQSSIANTKNKRSQIKTPEQCDESGSSRDSSSPVQDQSPTAYRCFPTFRLIRGIFPTAPSSSGSRSPSPTPSDPASVIHTSNDDNASDDDDNESIKEQDSLDDLDIVHTIDRPEYGLQYEPEVMDATRLESSDDDNEREPKVKAVATSRGLEMVTYYSDDESDTEEEPRHPLAEYMEWKEEKDMGENWEILAWYEHPDGNKNYVLGSDERWYWEYEGAFMLMLDEELEDFNSWRSSDPAAVLYLSGELEEEEKGCKSVCGLDTILEEDEEIEEEVCEVKEVEDRNGSATVWGLDVIKEEDEEQACEEMSEVEEVKDQQDQERVWGLEIVEEVDEDEEDFKVFL</sequence>
<dbReference type="GeneID" id="87876356"/>
<feature type="compositionally biased region" description="Low complexity" evidence="2">
    <location>
        <begin position="129"/>
        <end position="142"/>
    </location>
</feature>
<gene>
    <name evidence="3" type="ORF">B0T23DRAFT_402974</name>
</gene>
<dbReference type="RefSeq" id="XP_062696168.1">
    <property type="nucleotide sequence ID" value="XM_062838734.1"/>
</dbReference>
<feature type="region of interest" description="Disordered" evidence="2">
    <location>
        <begin position="41"/>
        <end position="86"/>
    </location>
</feature>
<protein>
    <submittedName>
        <fullName evidence="3">Uncharacterized protein</fullName>
    </submittedName>
</protein>
<reference evidence="3 4" key="1">
    <citation type="journal article" date="2023" name="Mol. Phylogenet. Evol.">
        <title>Genome-scale phylogeny and comparative genomics of the fungal order Sordariales.</title>
        <authorList>
            <person name="Hensen N."/>
            <person name="Bonometti L."/>
            <person name="Westerberg I."/>
            <person name="Brannstrom I.O."/>
            <person name="Guillou S."/>
            <person name="Cros-Aarteil S."/>
            <person name="Calhoun S."/>
            <person name="Haridas S."/>
            <person name="Kuo A."/>
            <person name="Mondo S."/>
            <person name="Pangilinan J."/>
            <person name="Riley R."/>
            <person name="LaButti K."/>
            <person name="Andreopoulos B."/>
            <person name="Lipzen A."/>
            <person name="Chen C."/>
            <person name="Yan M."/>
            <person name="Daum C."/>
            <person name="Ng V."/>
            <person name="Clum A."/>
            <person name="Steindorff A."/>
            <person name="Ohm R.A."/>
            <person name="Martin F."/>
            <person name="Silar P."/>
            <person name="Natvig D.O."/>
            <person name="Lalanne C."/>
            <person name="Gautier V."/>
            <person name="Ament-Velasquez S.L."/>
            <person name="Kruys A."/>
            <person name="Hutchinson M.I."/>
            <person name="Powell A.J."/>
            <person name="Barry K."/>
            <person name="Miller A.N."/>
            <person name="Grigoriev I.V."/>
            <person name="Debuchy R."/>
            <person name="Gladieux P."/>
            <person name="Hiltunen Thoren M."/>
            <person name="Johannesson H."/>
        </authorList>
    </citation>
    <scope>NUCLEOTIDE SEQUENCE [LARGE SCALE GENOMIC DNA]</scope>
    <source>
        <strain evidence="3 4">FGSC 10403</strain>
    </source>
</reference>
<dbReference type="EMBL" id="JAULSX010000002">
    <property type="protein sequence ID" value="KAK3497904.1"/>
    <property type="molecule type" value="Genomic_DNA"/>
</dbReference>
<feature type="region of interest" description="Disordered" evidence="2">
    <location>
        <begin position="121"/>
        <end position="192"/>
    </location>
</feature>
<accession>A0AAJ0MUS3</accession>
<evidence type="ECO:0000313" key="3">
    <source>
        <dbReference type="EMBL" id="KAK3497904.1"/>
    </source>
</evidence>
<evidence type="ECO:0000313" key="4">
    <source>
        <dbReference type="Proteomes" id="UP001285908"/>
    </source>
</evidence>
<feature type="compositionally biased region" description="Low complexity" evidence="2">
    <location>
        <begin position="175"/>
        <end position="190"/>
    </location>
</feature>
<proteinExistence type="predicted"/>
<comment type="caution">
    <text evidence="3">The sequence shown here is derived from an EMBL/GenBank/DDBJ whole genome shotgun (WGS) entry which is preliminary data.</text>
</comment>
<evidence type="ECO:0000256" key="2">
    <source>
        <dbReference type="SAM" id="MobiDB-lite"/>
    </source>
</evidence>
<evidence type="ECO:0000256" key="1">
    <source>
        <dbReference type="SAM" id="Coils"/>
    </source>
</evidence>
<feature type="compositionally biased region" description="Acidic residues" evidence="2">
    <location>
        <begin position="64"/>
        <end position="78"/>
    </location>
</feature>
<feature type="compositionally biased region" description="Low complexity" evidence="2">
    <location>
        <begin position="208"/>
        <end position="219"/>
    </location>
</feature>
<feature type="region of interest" description="Disordered" evidence="2">
    <location>
        <begin position="207"/>
        <end position="252"/>
    </location>
</feature>
<organism evidence="3 4">
    <name type="scientific">Neurospora hispaniola</name>
    <dbReference type="NCBI Taxonomy" id="588809"/>
    <lineage>
        <taxon>Eukaryota</taxon>
        <taxon>Fungi</taxon>
        <taxon>Dikarya</taxon>
        <taxon>Ascomycota</taxon>
        <taxon>Pezizomycotina</taxon>
        <taxon>Sordariomycetes</taxon>
        <taxon>Sordariomycetidae</taxon>
        <taxon>Sordariales</taxon>
        <taxon>Sordariaceae</taxon>
        <taxon>Neurospora</taxon>
    </lineage>
</organism>
<feature type="coiled-coil region" evidence="1">
    <location>
        <begin position="416"/>
        <end position="473"/>
    </location>
</feature>